<feature type="transmembrane region" description="Helical" evidence="6">
    <location>
        <begin position="214"/>
        <end position="231"/>
    </location>
</feature>
<dbReference type="InterPro" id="IPR051258">
    <property type="entry name" value="Diverse_Substrate_Transporter"/>
</dbReference>
<proteinExistence type="predicted"/>
<evidence type="ECO:0000256" key="3">
    <source>
        <dbReference type="ARBA" id="ARBA00022692"/>
    </source>
</evidence>
<keyword evidence="9" id="KW-1185">Reference proteome</keyword>
<dbReference type="InterPro" id="IPR000620">
    <property type="entry name" value="EamA_dom"/>
</dbReference>
<feature type="transmembrane region" description="Helical" evidence="6">
    <location>
        <begin position="123"/>
        <end position="139"/>
    </location>
</feature>
<feature type="domain" description="EamA" evidence="7">
    <location>
        <begin position="7"/>
        <end position="139"/>
    </location>
</feature>
<comment type="subcellular location">
    <subcellularLocation>
        <location evidence="1">Cell membrane</location>
        <topology evidence="1">Multi-pass membrane protein</topology>
    </subcellularLocation>
</comment>
<feature type="transmembrane region" description="Helical" evidence="6">
    <location>
        <begin position="151"/>
        <end position="171"/>
    </location>
</feature>
<evidence type="ECO:0000313" key="8">
    <source>
        <dbReference type="EMBL" id="MDO6964195.1"/>
    </source>
</evidence>
<reference evidence="8" key="1">
    <citation type="journal article" date="2015" name="Int. J. Syst. Evol. Microbiol.">
        <title>Rhizobium alvei sp. nov., isolated from a freshwater river.</title>
        <authorList>
            <person name="Sheu S.Y."/>
            <person name="Huang H.W."/>
            <person name="Young C.C."/>
            <person name="Chen W.M."/>
        </authorList>
    </citation>
    <scope>NUCLEOTIDE SEQUENCE</scope>
    <source>
        <strain evidence="8">TNR-22</strain>
    </source>
</reference>
<gene>
    <name evidence="8" type="ORF">Q4481_09520</name>
</gene>
<evidence type="ECO:0000256" key="1">
    <source>
        <dbReference type="ARBA" id="ARBA00004651"/>
    </source>
</evidence>
<dbReference type="SUPFAM" id="SSF103481">
    <property type="entry name" value="Multidrug resistance efflux transporter EmrE"/>
    <property type="match status" value="2"/>
</dbReference>
<feature type="transmembrane region" description="Helical" evidence="6">
    <location>
        <begin position="66"/>
        <end position="87"/>
    </location>
</feature>
<feature type="transmembrane region" description="Helical" evidence="6">
    <location>
        <begin position="33"/>
        <end position="54"/>
    </location>
</feature>
<keyword evidence="2" id="KW-1003">Cell membrane</keyword>
<evidence type="ECO:0000259" key="7">
    <source>
        <dbReference type="Pfam" id="PF00892"/>
    </source>
</evidence>
<dbReference type="Proteomes" id="UP001174932">
    <property type="component" value="Unassembled WGS sequence"/>
</dbReference>
<dbReference type="Pfam" id="PF00892">
    <property type="entry name" value="EamA"/>
    <property type="match status" value="2"/>
</dbReference>
<evidence type="ECO:0000256" key="6">
    <source>
        <dbReference type="SAM" id="Phobius"/>
    </source>
</evidence>
<feature type="transmembrane region" description="Helical" evidence="6">
    <location>
        <begin position="266"/>
        <end position="285"/>
    </location>
</feature>
<feature type="transmembrane region" description="Helical" evidence="6">
    <location>
        <begin position="99"/>
        <end position="116"/>
    </location>
</feature>
<comment type="caution">
    <text evidence="8">The sequence shown here is derived from an EMBL/GenBank/DDBJ whole genome shotgun (WGS) entry which is preliminary data.</text>
</comment>
<dbReference type="EMBL" id="JAUOZU010000007">
    <property type="protein sequence ID" value="MDO6964195.1"/>
    <property type="molecule type" value="Genomic_DNA"/>
</dbReference>
<evidence type="ECO:0000256" key="2">
    <source>
        <dbReference type="ARBA" id="ARBA00022475"/>
    </source>
</evidence>
<evidence type="ECO:0000256" key="5">
    <source>
        <dbReference type="ARBA" id="ARBA00023136"/>
    </source>
</evidence>
<evidence type="ECO:0000313" key="9">
    <source>
        <dbReference type="Proteomes" id="UP001174932"/>
    </source>
</evidence>
<keyword evidence="5 6" id="KW-0472">Membrane</keyword>
<feature type="transmembrane region" description="Helical" evidence="6">
    <location>
        <begin position="243"/>
        <end position="260"/>
    </location>
</feature>
<dbReference type="PANTHER" id="PTHR42920:SF5">
    <property type="entry name" value="EAMA DOMAIN-CONTAINING PROTEIN"/>
    <property type="match status" value="1"/>
</dbReference>
<reference evidence="8" key="2">
    <citation type="submission" date="2023-07" db="EMBL/GenBank/DDBJ databases">
        <authorList>
            <person name="Shen H."/>
        </authorList>
    </citation>
    <scope>NUCLEOTIDE SEQUENCE</scope>
    <source>
        <strain evidence="8">TNR-22</strain>
    </source>
</reference>
<sequence>MTRIQANMLLLLTAAIWGAGFVAQNQAMETMGPLWFVGTRFLVAFFVALPLAIFEDRRVQEPFRGREALTFFAIGLALLAGATTQQFGLLTTTVTNSSFLTGLYVIIVPLMSVIFLRKMPHWIIWPAAILAVSGIYFLSGGQLSSLTTGDLLTVVCAFFWGLQVLLVGIFAPGSRRPMALSAIQFLVCGLGGLLMAIVFEPVSLDGVIQALPEILYAGVFSSGVAFILQVIGQRWTTAPQAAIFLSSESLFGALFGAILLGERIGLMGYVGCGMIFVAMIIVEVVPELRKNSKNGVSTTG</sequence>
<organism evidence="8 9">
    <name type="scientific">Rhizobium alvei</name>
    <dbReference type="NCBI Taxonomy" id="1132659"/>
    <lineage>
        <taxon>Bacteria</taxon>
        <taxon>Pseudomonadati</taxon>
        <taxon>Pseudomonadota</taxon>
        <taxon>Alphaproteobacteria</taxon>
        <taxon>Hyphomicrobiales</taxon>
        <taxon>Rhizobiaceae</taxon>
        <taxon>Rhizobium/Agrobacterium group</taxon>
        <taxon>Rhizobium</taxon>
    </lineage>
</organism>
<accession>A0ABT8YLU0</accession>
<protein>
    <submittedName>
        <fullName evidence="8">DMT family transporter</fullName>
    </submittedName>
</protein>
<name>A0ABT8YLU0_9HYPH</name>
<feature type="domain" description="EamA" evidence="7">
    <location>
        <begin position="148"/>
        <end position="282"/>
    </location>
</feature>
<feature type="transmembrane region" description="Helical" evidence="6">
    <location>
        <begin position="178"/>
        <end position="199"/>
    </location>
</feature>
<dbReference type="RefSeq" id="WP_304376124.1">
    <property type="nucleotide sequence ID" value="NZ_JAUOZU010000007.1"/>
</dbReference>
<keyword evidence="3 6" id="KW-0812">Transmembrane</keyword>
<evidence type="ECO:0000256" key="4">
    <source>
        <dbReference type="ARBA" id="ARBA00022989"/>
    </source>
</evidence>
<dbReference type="InterPro" id="IPR037185">
    <property type="entry name" value="EmrE-like"/>
</dbReference>
<keyword evidence="4 6" id="KW-1133">Transmembrane helix</keyword>
<dbReference type="PANTHER" id="PTHR42920">
    <property type="entry name" value="OS03G0707200 PROTEIN-RELATED"/>
    <property type="match status" value="1"/>
</dbReference>